<keyword evidence="7" id="KW-1185">Reference proteome</keyword>
<dbReference type="InterPro" id="IPR020556">
    <property type="entry name" value="Amidase_CS"/>
</dbReference>
<dbReference type="GO" id="GO:0004040">
    <property type="term" value="F:amidase activity"/>
    <property type="evidence" value="ECO:0007669"/>
    <property type="project" value="UniProtKB-EC"/>
</dbReference>
<protein>
    <recommendedName>
        <fullName evidence="3">amidase</fullName>
        <ecNumber evidence="3">3.5.1.4</ecNumber>
    </recommendedName>
</protein>
<feature type="domain" description="Amidase" evidence="5">
    <location>
        <begin position="159"/>
        <end position="630"/>
    </location>
</feature>
<dbReference type="PANTHER" id="PTHR46072">
    <property type="entry name" value="AMIDASE-RELATED-RELATED"/>
    <property type="match status" value="1"/>
</dbReference>
<dbReference type="Proteomes" id="UP000076552">
    <property type="component" value="Unassembled WGS sequence"/>
</dbReference>
<dbReference type="AlphaFoldDB" id="A0A166YGW7"/>
<dbReference type="Pfam" id="PF01425">
    <property type="entry name" value="Amidase"/>
    <property type="match status" value="1"/>
</dbReference>
<name>A0A166YGW7_9PEZI</name>
<dbReference type="InterPro" id="IPR023631">
    <property type="entry name" value="Amidase_dom"/>
</dbReference>
<proteinExistence type="inferred from homology"/>
<reference evidence="6 7" key="1">
    <citation type="submission" date="2015-06" db="EMBL/GenBank/DDBJ databases">
        <title>Survival trade-offs in plant roots during colonization by closely related pathogenic and mutualistic fungi.</title>
        <authorList>
            <person name="Hacquard S."/>
            <person name="Kracher B."/>
            <person name="Hiruma K."/>
            <person name="Weinman A."/>
            <person name="Muench P."/>
            <person name="Garrido Oter R."/>
            <person name="Ver Loren van Themaat E."/>
            <person name="Dallerey J.-F."/>
            <person name="Damm U."/>
            <person name="Henrissat B."/>
            <person name="Lespinet O."/>
            <person name="Thon M."/>
            <person name="Kemen E."/>
            <person name="McHardy A.C."/>
            <person name="Schulze-Lefert P."/>
            <person name="O'Connell R.J."/>
        </authorList>
    </citation>
    <scope>NUCLEOTIDE SEQUENCE [LARGE SCALE GENOMIC DNA]</scope>
    <source>
        <strain evidence="6 7">0861</strain>
    </source>
</reference>
<evidence type="ECO:0000256" key="1">
    <source>
        <dbReference type="ARBA" id="ARBA00001311"/>
    </source>
</evidence>
<evidence type="ECO:0000313" key="6">
    <source>
        <dbReference type="EMBL" id="KZL77642.1"/>
    </source>
</evidence>
<dbReference type="EC" id="3.5.1.4" evidence="3"/>
<evidence type="ECO:0000259" key="5">
    <source>
        <dbReference type="Pfam" id="PF01425"/>
    </source>
</evidence>
<evidence type="ECO:0000313" key="7">
    <source>
        <dbReference type="Proteomes" id="UP000076552"/>
    </source>
</evidence>
<dbReference type="PROSITE" id="PS00571">
    <property type="entry name" value="AMIDASES"/>
    <property type="match status" value="1"/>
</dbReference>
<evidence type="ECO:0000256" key="2">
    <source>
        <dbReference type="ARBA" id="ARBA00009199"/>
    </source>
</evidence>
<dbReference type="PANTHER" id="PTHR46072:SF6">
    <property type="entry name" value="AMIDASE, PUTATIVE (AFU_ORTHOLOGUE AFUA_1G14530)-RELATED"/>
    <property type="match status" value="1"/>
</dbReference>
<dbReference type="SUPFAM" id="SSF75304">
    <property type="entry name" value="Amidase signature (AS) enzymes"/>
    <property type="match status" value="1"/>
</dbReference>
<dbReference type="EMBL" id="LFIV01000006">
    <property type="protein sequence ID" value="KZL77642.1"/>
    <property type="molecule type" value="Genomic_DNA"/>
</dbReference>
<organism evidence="6 7">
    <name type="scientific">Colletotrichum tofieldiae</name>
    <dbReference type="NCBI Taxonomy" id="708197"/>
    <lineage>
        <taxon>Eukaryota</taxon>
        <taxon>Fungi</taxon>
        <taxon>Dikarya</taxon>
        <taxon>Ascomycota</taxon>
        <taxon>Pezizomycotina</taxon>
        <taxon>Sordariomycetes</taxon>
        <taxon>Hypocreomycetidae</taxon>
        <taxon>Glomerellales</taxon>
        <taxon>Glomerellaceae</taxon>
        <taxon>Colletotrichum</taxon>
        <taxon>Colletotrichum spaethianum species complex</taxon>
    </lineage>
</organism>
<comment type="catalytic activity">
    <reaction evidence="1">
        <text>a monocarboxylic acid amide + H2O = a monocarboxylate + NH4(+)</text>
        <dbReference type="Rhea" id="RHEA:12020"/>
        <dbReference type="ChEBI" id="CHEBI:15377"/>
        <dbReference type="ChEBI" id="CHEBI:28938"/>
        <dbReference type="ChEBI" id="CHEBI:35757"/>
        <dbReference type="ChEBI" id="CHEBI:83628"/>
        <dbReference type="EC" id="3.5.1.4"/>
    </reaction>
</comment>
<comment type="similarity">
    <text evidence="2">Belongs to the amidase family.</text>
</comment>
<gene>
    <name evidence="6" type="ORF">CT0861_12068</name>
</gene>
<evidence type="ECO:0000256" key="3">
    <source>
        <dbReference type="ARBA" id="ARBA00012922"/>
    </source>
</evidence>
<dbReference type="STRING" id="708197.A0A166YGW7"/>
<comment type="caution">
    <text evidence="6">The sequence shown here is derived from an EMBL/GenBank/DDBJ whole genome shotgun (WGS) entry which is preliminary data.</text>
</comment>
<dbReference type="InterPro" id="IPR036928">
    <property type="entry name" value="AS_sf"/>
</dbReference>
<evidence type="ECO:0000256" key="4">
    <source>
        <dbReference type="ARBA" id="ARBA00022801"/>
    </source>
</evidence>
<accession>A0A166YGW7</accession>
<keyword evidence="4" id="KW-0378">Hydrolase</keyword>
<dbReference type="Gene3D" id="3.90.1300.10">
    <property type="entry name" value="Amidase signature (AS) domain"/>
    <property type="match status" value="1"/>
</dbReference>
<sequence length="652" mass="71341">MRFGEIPTDESRYNFPSFACFRPCTEVVNLGFHFTPPQRTGHSLNHPQIRKHLETHSRFVQADSSKVTLTLSMSSQPREASWKAIARRKQVERAARIPSEWHIPSHVIPKDPPRPQDGPQNVLDIPRKFLSQSEISITESYTIPLLLKAISSRSLSSLEVVEAFCHRGAIAHQLTNCLTEPLFDTALERARFLDEYLREHDNPLGPLHGLPVSVKDTFNVAGVDTSIGLAYLCHKPAAQNAPLVDLLLSLGCVIVAKTNVPQTLGSLDSVNNIFGRTMNPLNRMCTAGGSSGGEGVLVAMKGCMIGIGTDIGGSIRVPAMCSGVYGFKPSNGRVPYGGQALTGIEGMSRTSVQTVAGPIGRSVEDIDALMREVVPRAALWGEDCMPASWSPNPHGSPVSGCGKHGELVIGVLRTDGNCSIHPPIANMMDEVAYFLATTPNVKVVELECPKAWTKAQSVMNKLMGVDGSVTMADMIDATGEPLVPWTKARFKKGKPQPLTQVAEFQAQRAHLEREMLKIWIEDDEHGRRRQKLDAIICPIAPHPVPPIDGYNAVGMTSSWVLLDYPAGTVPVRYVKESDLQLGRPQGGKVLGSWDERNRELWDEDKIDRKIYIGTPLSVQVVVPRLREEKLIEVMSCVDTACKGKGGNIDAKL</sequence>